<accession>B6XEU9</accession>
<name>B6XEU9_9GAMM</name>
<gene>
    <name evidence="1" type="ORF">PROVALCAL_01880</name>
</gene>
<dbReference type="Pfam" id="PF21628">
    <property type="entry name" value="Gp10-like"/>
    <property type="match status" value="1"/>
</dbReference>
<dbReference type="eggNOG" id="ENOG5032Y5T">
    <property type="taxonomic scope" value="Bacteria"/>
</dbReference>
<proteinExistence type="predicted"/>
<organism evidence="1 2">
    <name type="scientific">Providencia alcalifaciens DSM 30120</name>
    <dbReference type="NCBI Taxonomy" id="520999"/>
    <lineage>
        <taxon>Bacteria</taxon>
        <taxon>Pseudomonadati</taxon>
        <taxon>Pseudomonadota</taxon>
        <taxon>Gammaproteobacteria</taxon>
        <taxon>Enterobacterales</taxon>
        <taxon>Morganellaceae</taxon>
        <taxon>Providencia</taxon>
    </lineage>
</organism>
<dbReference type="EMBL" id="ABXW01000046">
    <property type="protein sequence ID" value="EEB46037.1"/>
    <property type="molecule type" value="Genomic_DNA"/>
</dbReference>
<evidence type="ECO:0000313" key="1">
    <source>
        <dbReference type="EMBL" id="EEB46037.1"/>
    </source>
</evidence>
<comment type="caution">
    <text evidence="1">The sequence shown here is derived from an EMBL/GenBank/DDBJ whole genome shotgun (WGS) entry which is preliminary data.</text>
</comment>
<evidence type="ECO:0000313" key="2">
    <source>
        <dbReference type="Proteomes" id="UP000003729"/>
    </source>
</evidence>
<reference evidence="1 2" key="1">
    <citation type="submission" date="2008-10" db="EMBL/GenBank/DDBJ databases">
        <title>Draft genome sequence of Providencia alcalifaciens (DSM 30120).</title>
        <authorList>
            <person name="Sudarsanam P."/>
            <person name="Ley R."/>
            <person name="Guruge J."/>
            <person name="Turnbaugh P.J."/>
            <person name="Mahowald M."/>
            <person name="Liep D."/>
            <person name="Gordon J."/>
        </authorList>
    </citation>
    <scope>NUCLEOTIDE SEQUENCE [LARGE SCALE GENOMIC DNA]</scope>
    <source>
        <strain evidence="1 2">DSM 30120</strain>
    </source>
</reference>
<dbReference type="InterPro" id="IPR049302">
    <property type="entry name" value="Gp10-like"/>
</dbReference>
<dbReference type="AlphaFoldDB" id="B6XEU9"/>
<dbReference type="Proteomes" id="UP000003729">
    <property type="component" value="Unassembled WGS sequence"/>
</dbReference>
<protein>
    <submittedName>
        <fullName evidence="1">Uncharacterized protein</fullName>
    </submittedName>
</protein>
<reference evidence="1 2" key="2">
    <citation type="submission" date="2008-10" db="EMBL/GenBank/DDBJ databases">
        <authorList>
            <person name="Fulton L."/>
            <person name="Clifton S."/>
            <person name="Fulton B."/>
            <person name="Xu J."/>
            <person name="Minx P."/>
            <person name="Pepin K.H."/>
            <person name="Johnson M."/>
            <person name="Bhonagiri V."/>
            <person name="Nash W.E."/>
            <person name="Mardis E.R."/>
            <person name="Wilson R.K."/>
        </authorList>
    </citation>
    <scope>NUCLEOTIDE SEQUENCE [LARGE SCALE GENOMIC DNA]</scope>
    <source>
        <strain evidence="1 2">DSM 30120</strain>
    </source>
</reference>
<sequence length="106" mass="11450">MQTMKMVNLKTSTETFENASGVKETRDEYPYGLTLYLDNETLEKLGVSIPDVGESIELSGIAKVKSKSTNEHEGKKSMSVDLQITDLALGSGDDKSAADVLFDGGE</sequence>